<comment type="similarity">
    <text evidence="3 9">Belongs to the ARF family.</text>
</comment>
<evidence type="ECO:0000313" key="13">
    <source>
        <dbReference type="Proteomes" id="UP000012960"/>
    </source>
</evidence>
<comment type="subunit">
    <text evidence="9">Homodimers and heterodimers.</text>
</comment>
<keyword evidence="6 9" id="KW-0804">Transcription</keyword>
<feature type="region of interest" description="Disordered" evidence="10">
    <location>
        <begin position="1"/>
        <end position="24"/>
    </location>
</feature>
<dbReference type="GO" id="GO:0005634">
    <property type="term" value="C:nucleus"/>
    <property type="evidence" value="ECO:0007669"/>
    <property type="project" value="UniProtKB-SubCell"/>
</dbReference>
<dbReference type="Gramene" id="Ma04_t10570.1">
    <property type="protein sequence ID" value="Ma04_p10570.1"/>
    <property type="gene ID" value="Ma04_g10570"/>
</dbReference>
<dbReference type="PANTHER" id="PTHR31384">
    <property type="entry name" value="AUXIN RESPONSE FACTOR 4-RELATED"/>
    <property type="match status" value="1"/>
</dbReference>
<dbReference type="PROSITE" id="PS50863">
    <property type="entry name" value="B3"/>
    <property type="match status" value="1"/>
</dbReference>
<evidence type="ECO:0000256" key="2">
    <source>
        <dbReference type="ARBA" id="ARBA00004123"/>
    </source>
</evidence>
<dbReference type="SUPFAM" id="SSF101936">
    <property type="entry name" value="DNA-binding pseudobarrel domain"/>
    <property type="match status" value="1"/>
</dbReference>
<dbReference type="Gene3D" id="2.30.30.1040">
    <property type="match status" value="1"/>
</dbReference>
<dbReference type="Gramene" id="Ma04_t10570.4">
    <property type="protein sequence ID" value="Ma04_p10570.4"/>
    <property type="gene ID" value="Ma04_g10570"/>
</dbReference>
<dbReference type="InterPro" id="IPR044835">
    <property type="entry name" value="ARF_plant"/>
</dbReference>
<evidence type="ECO:0000256" key="8">
    <source>
        <dbReference type="ARBA" id="ARBA00023294"/>
    </source>
</evidence>
<evidence type="ECO:0000256" key="1">
    <source>
        <dbReference type="ARBA" id="ARBA00003182"/>
    </source>
</evidence>
<name>A0A804IN93_MUSAM</name>
<dbReference type="OrthoDB" id="624437at2759"/>
<dbReference type="Pfam" id="PF06507">
    <property type="entry name" value="ARF_AD"/>
    <property type="match status" value="1"/>
</dbReference>
<protein>
    <recommendedName>
        <fullName evidence="9">Auxin response factor</fullName>
    </recommendedName>
</protein>
<dbReference type="EnsemblPlants" id="Ma04_t10570.4">
    <property type="protein sequence ID" value="Ma04_p10570.4"/>
    <property type="gene ID" value="Ma04_g10570"/>
</dbReference>
<keyword evidence="8 9" id="KW-0927">Auxin signaling pathway</keyword>
<dbReference type="InterPro" id="IPR003340">
    <property type="entry name" value="B3_DNA-bd"/>
</dbReference>
<comment type="function">
    <text evidence="1 9">Auxin response factors (ARFs) are transcriptional factors that bind specifically to the DNA sequence 5'-TGTCTC-3' found in the auxin-responsive promoter elements (AuxREs).</text>
</comment>
<dbReference type="FunFam" id="2.40.330.10:FF:000001">
    <property type="entry name" value="Auxin response factor"/>
    <property type="match status" value="1"/>
</dbReference>
<reference evidence="12" key="1">
    <citation type="submission" date="2021-05" db="UniProtKB">
        <authorList>
            <consortium name="EnsemblPlants"/>
        </authorList>
    </citation>
    <scope>IDENTIFICATION</scope>
    <source>
        <strain evidence="12">subsp. malaccensis</strain>
    </source>
</reference>
<evidence type="ECO:0000256" key="5">
    <source>
        <dbReference type="ARBA" id="ARBA00023125"/>
    </source>
</evidence>
<dbReference type="Proteomes" id="UP000012960">
    <property type="component" value="Unplaced"/>
</dbReference>
<dbReference type="GO" id="GO:0006355">
    <property type="term" value="P:regulation of DNA-templated transcription"/>
    <property type="evidence" value="ECO:0007669"/>
    <property type="project" value="InterPro"/>
</dbReference>
<organism evidence="12 13">
    <name type="scientific">Musa acuminata subsp. malaccensis</name>
    <name type="common">Wild banana</name>
    <name type="synonym">Musa malaccensis</name>
    <dbReference type="NCBI Taxonomy" id="214687"/>
    <lineage>
        <taxon>Eukaryota</taxon>
        <taxon>Viridiplantae</taxon>
        <taxon>Streptophyta</taxon>
        <taxon>Embryophyta</taxon>
        <taxon>Tracheophyta</taxon>
        <taxon>Spermatophyta</taxon>
        <taxon>Magnoliopsida</taxon>
        <taxon>Liliopsida</taxon>
        <taxon>Zingiberales</taxon>
        <taxon>Musaceae</taxon>
        <taxon>Musa</taxon>
    </lineage>
</organism>
<dbReference type="AlphaFoldDB" id="A0A804IN93"/>
<sequence length="724" mass="79018">MGIDLNTIEEEDEEPEHPAHAAPPPAAAAVEDAFQGTPVCLELWHACAGPRIWLPKKGSLVVYLPQGHMEHLGDGGGGGADGGGRGGICRRDVPPHCLCRVIDVKLHADAATDDVYAQLSLLAESEDFERRMKMGEVEGNEEGDDVECINRSSVPHMFCKTLTASDTSTHGGFSVPRRAAEDCFPPLDYKLQRPSQELIAKDLHGMEWRFRHIYRGQPRRHLLTTGWSAFVNRKKLISGDAVLFLRGTDGELRLGIRRAVQFKSSNPVSAHPSGNSTLATLADIANAVSTRKVFHVYYNPRANSSDFIVPYWKFVKSFNSSISVGIRFKMIYESDDASERRSTGLVTGISDMDPVRWPGSKWRCLLVNWDVDADTNQQNRISPWEIEPTGSVSGSGSLSTVGSKRAKIGLPSVNMDFPIPNGNGCPDLRESASIHKVLQGQEFMRLGAPNCIGVTASHVFGIGNPQYSEKGCSPDANGSIIGESVPGGRVRISHGKSDSSFNRTGFSESIRFQKVLQGQEVFSRNPPFLGAPCDAHVRNGVYGQFDDVLTSRAESRLPIAPHGYVTLLQQSLPSIQAFSPSSVLMFQDASCVSLSAHSMPGMNYQDRGDEGCRFAMLNGSEPLHREESNFPSWPPTLACHFANQQCKMVKVHDPVLDGKLDFENERSVSRKGCRLFGFPLTERIPVANLVDKPPPVTPATSMPQMPAKPVGCSSALYALRAAPI</sequence>
<dbReference type="GeneID" id="103981122"/>
<dbReference type="SMART" id="SM01019">
    <property type="entry name" value="B3"/>
    <property type="match status" value="1"/>
</dbReference>
<evidence type="ECO:0000256" key="7">
    <source>
        <dbReference type="ARBA" id="ARBA00023242"/>
    </source>
</evidence>
<evidence type="ECO:0000256" key="10">
    <source>
        <dbReference type="SAM" id="MobiDB-lite"/>
    </source>
</evidence>
<evidence type="ECO:0000256" key="6">
    <source>
        <dbReference type="ARBA" id="ARBA00023163"/>
    </source>
</evidence>
<comment type="subcellular location">
    <subcellularLocation>
        <location evidence="2 9">Nucleus</location>
    </subcellularLocation>
</comment>
<feature type="domain" description="TF-B3" evidence="11">
    <location>
        <begin position="158"/>
        <end position="260"/>
    </location>
</feature>
<keyword evidence="4 9" id="KW-0805">Transcription regulation</keyword>
<evidence type="ECO:0000313" key="12">
    <source>
        <dbReference type="EnsemblPlants" id="Ma04_p10570.1"/>
    </source>
</evidence>
<dbReference type="GO" id="GO:0009734">
    <property type="term" value="P:auxin-activated signaling pathway"/>
    <property type="evidence" value="ECO:0007669"/>
    <property type="project" value="UniProtKB-KW"/>
</dbReference>
<dbReference type="FunFam" id="2.30.30.1040:FF:000001">
    <property type="entry name" value="Auxin response factor"/>
    <property type="match status" value="1"/>
</dbReference>
<evidence type="ECO:0000256" key="4">
    <source>
        <dbReference type="ARBA" id="ARBA00023015"/>
    </source>
</evidence>
<dbReference type="Pfam" id="PF02362">
    <property type="entry name" value="B3"/>
    <property type="match status" value="1"/>
</dbReference>
<dbReference type="InterPro" id="IPR010525">
    <property type="entry name" value="ARF_dom"/>
</dbReference>
<dbReference type="Gene3D" id="2.40.330.10">
    <property type="entry name" value="DNA-binding pseudobarrel domain"/>
    <property type="match status" value="1"/>
</dbReference>
<proteinExistence type="inferred from homology"/>
<evidence type="ECO:0000259" key="11">
    <source>
        <dbReference type="PROSITE" id="PS50863"/>
    </source>
</evidence>
<dbReference type="EnsemblPlants" id="Ma04_t10570.1">
    <property type="protein sequence ID" value="Ma04_p10570.1"/>
    <property type="gene ID" value="Ma04_g10570"/>
</dbReference>
<accession>A0A804IN93</accession>
<dbReference type="GO" id="GO:0003677">
    <property type="term" value="F:DNA binding"/>
    <property type="evidence" value="ECO:0007669"/>
    <property type="project" value="UniProtKB-KW"/>
</dbReference>
<keyword evidence="13" id="KW-1185">Reference proteome</keyword>
<dbReference type="CDD" id="cd10017">
    <property type="entry name" value="B3_DNA"/>
    <property type="match status" value="1"/>
</dbReference>
<dbReference type="InterPro" id="IPR015300">
    <property type="entry name" value="DNA-bd_pseudobarrel_sf"/>
</dbReference>
<dbReference type="PANTHER" id="PTHR31384:SF5">
    <property type="entry name" value="AUXIN RESPONSE FACTOR 3"/>
    <property type="match status" value="1"/>
</dbReference>
<keyword evidence="7 9" id="KW-0539">Nucleus</keyword>
<keyword evidence="5 9" id="KW-0238">DNA-binding</keyword>
<evidence type="ECO:0000256" key="9">
    <source>
        <dbReference type="RuleBase" id="RU004561"/>
    </source>
</evidence>
<evidence type="ECO:0000256" key="3">
    <source>
        <dbReference type="ARBA" id="ARBA00007853"/>
    </source>
</evidence>